<name>A0A6C0E792_9ZZZZ</name>
<keyword evidence="2" id="KW-0472">Membrane</keyword>
<keyword evidence="2" id="KW-1133">Transmembrane helix</keyword>
<organism evidence="3">
    <name type="scientific">viral metagenome</name>
    <dbReference type="NCBI Taxonomy" id="1070528"/>
    <lineage>
        <taxon>unclassified sequences</taxon>
        <taxon>metagenomes</taxon>
        <taxon>organismal metagenomes</taxon>
    </lineage>
</organism>
<proteinExistence type="predicted"/>
<protein>
    <submittedName>
        <fullName evidence="3">Uncharacterized protein</fullName>
    </submittedName>
</protein>
<evidence type="ECO:0000256" key="2">
    <source>
        <dbReference type="SAM" id="Phobius"/>
    </source>
</evidence>
<keyword evidence="1" id="KW-0175">Coiled coil</keyword>
<evidence type="ECO:0000256" key="1">
    <source>
        <dbReference type="SAM" id="Coils"/>
    </source>
</evidence>
<dbReference type="AlphaFoldDB" id="A0A6C0E792"/>
<evidence type="ECO:0000313" key="3">
    <source>
        <dbReference type="EMBL" id="QHT24648.1"/>
    </source>
</evidence>
<accession>A0A6C0E792</accession>
<dbReference type="EMBL" id="MN739747">
    <property type="protein sequence ID" value="QHT24648.1"/>
    <property type="molecule type" value="Genomic_DNA"/>
</dbReference>
<feature type="coiled-coil region" evidence="1">
    <location>
        <begin position="607"/>
        <end position="651"/>
    </location>
</feature>
<dbReference type="PANTHER" id="PTHR48219">
    <property type="entry name" value="VACUOLAR PROTEIN SORTING-ASSOCIATED PROTEIN 62-RELATED"/>
    <property type="match status" value="1"/>
</dbReference>
<dbReference type="PANTHER" id="PTHR48219:SF2">
    <property type="entry name" value="VACUOLAR PROTEIN SORTING-ASSOCIATED PROTEIN 62"/>
    <property type="match status" value="1"/>
</dbReference>
<keyword evidence="2" id="KW-0812">Transmembrane</keyword>
<sequence>MLYYQICFLTLVGVIILYYYYLNIETKKTKIIKENFENELGDIVNTNTEEYKIKKLIETEVATDFGIRVWDNHSKLKSIYSSEIPQTRDKCPQKDKNNNVNCPISIWRPSPSNGYSSLGDVGTITFMSPRNEKIVDVRADKSPGNIYNKNIDTISVAGAELKDPIDYLYVGGFGNGKMLDRLEKNEEYYRLIAQLKFYGTKLSEALNNKKSEYENIIKKYQINLNSDFGAQINQLKKSSPIKAGNPQSQLNINKFIGSDSYNNKDALEFLRDQPIVTGNVFIYNVEESSISLNNPYNIEPLMDTLPPSIVSEMQKSLKDNRGWGSFKIPVCSYMIWNLQSVEGVNRVSVFGNEPGSTCHSDSNLDFRNQHGKFTSLPGVQMEIVHNIARSNGMKVTNNSTLFGKVDDKDQTCLIFHGVEGNDVETLNINRIRLRIHAEIINNGNNVFKNDDVITKLYDGFKNTVDMLKQLYPDLTSSDYKRLSIWQPVPPEGYIALGFIFTNDPETSKPGDGLCKCIPENCAKQFKRRQWDPESDLIYRYKDNEQDLAFYRNPYLNTLVVMDEKKQNGVFKGKTPNHLNYRTVKDSKKWECFDIIPCIKECDYVSRLEDADKRARNVCKAYSGLENQYFEKEEYRKSILDEEKKLRDLVKERHTHITFLMEKLNKIMSEEDLYKMINRGLNRYKLKTDLEKQRKLHGQVADKLMSTKGLEINWNAPQDLKTFKDLIQRYIIAKFSVQTPKRDCPVCKLPEQEGYVKMENLEMCYGCLEDVVRELVNKKKAEGSVPQELKELEDKIMAKNK</sequence>
<feature type="transmembrane region" description="Helical" evidence="2">
    <location>
        <begin position="6"/>
        <end position="22"/>
    </location>
</feature>
<reference evidence="3" key="1">
    <citation type="journal article" date="2020" name="Nature">
        <title>Giant virus diversity and host interactions through global metagenomics.</title>
        <authorList>
            <person name="Schulz F."/>
            <person name="Roux S."/>
            <person name="Paez-Espino D."/>
            <person name="Jungbluth S."/>
            <person name="Walsh D.A."/>
            <person name="Denef V.J."/>
            <person name="McMahon K.D."/>
            <person name="Konstantinidis K.T."/>
            <person name="Eloe-Fadrosh E.A."/>
            <person name="Kyrpides N.C."/>
            <person name="Woyke T."/>
        </authorList>
    </citation>
    <scope>NUCLEOTIDE SEQUENCE</scope>
    <source>
        <strain evidence="3">GVMAG-M-3300023179-150</strain>
    </source>
</reference>